<evidence type="ECO:0000256" key="1">
    <source>
        <dbReference type="SAM" id="MobiDB-lite"/>
    </source>
</evidence>
<evidence type="ECO:0008006" key="5">
    <source>
        <dbReference type="Google" id="ProtNLM"/>
    </source>
</evidence>
<accession>A0ABN8G1F8</accession>
<feature type="region of interest" description="Disordered" evidence="1">
    <location>
        <begin position="149"/>
        <end position="169"/>
    </location>
</feature>
<protein>
    <recommendedName>
        <fullName evidence="5">Multi-tm2 domain protein</fullName>
    </recommendedName>
</protein>
<evidence type="ECO:0000313" key="3">
    <source>
        <dbReference type="EMBL" id="CAH1193053.1"/>
    </source>
</evidence>
<feature type="transmembrane region" description="Helical" evidence="2">
    <location>
        <begin position="226"/>
        <end position="242"/>
    </location>
</feature>
<reference evidence="3" key="1">
    <citation type="submission" date="2022-01" db="EMBL/GenBank/DDBJ databases">
        <authorList>
            <person name="Criscuolo A."/>
        </authorList>
    </citation>
    <scope>NUCLEOTIDE SEQUENCE</scope>
    <source>
        <strain evidence="3">CIP111893</strain>
    </source>
</reference>
<feature type="transmembrane region" description="Helical" evidence="2">
    <location>
        <begin position="6"/>
        <end position="22"/>
    </location>
</feature>
<sequence>MVNNPVAALFLGFIPGFGHLAVGRKVWGFVYFALPLMVAGLGFMLSVAENNEFPFLAGAFIAGIIWAISLLHLVIYLLLRSSRPSPPSGERLGEGSYTDRNAGFQAGGITPIGTVFPTADSMAALSGGGGYPALGQDGNFIPPAFQQGSIGQRQSQSNGAMRNEAASNRGRDDAGERFYAILLSFIPGLGHLQLGLMKRGSTLMIGFFGLIAMILFVSTLANEDSFLVILFVLPIIWLYGMFDAIRHVQLKEAGVALVDRSIVDDWDEHRQGGNRSEWLAVMLSLVPGAGHMYLGLQKRGLQLMAGFLIALYLLNALQLTLLLFIVPLIWCYSFFDGLQLQSRYKAGGGMLEDVPLVDWAIPQQRWIGIGLLMAGLYYIADRILIDYLQRVLQEYELSYELRYYFKTGITALLLLGAGMKLLLGSRSKEGKGQS</sequence>
<evidence type="ECO:0000313" key="4">
    <source>
        <dbReference type="Proteomes" id="UP000838686"/>
    </source>
</evidence>
<keyword evidence="2" id="KW-1133">Transmembrane helix</keyword>
<feature type="transmembrane region" description="Helical" evidence="2">
    <location>
        <begin position="29"/>
        <end position="48"/>
    </location>
</feature>
<keyword evidence="4" id="KW-1185">Reference proteome</keyword>
<comment type="caution">
    <text evidence="3">The sequence shown here is derived from an EMBL/GenBank/DDBJ whole genome shotgun (WGS) entry which is preliminary data.</text>
</comment>
<dbReference type="Proteomes" id="UP000838686">
    <property type="component" value="Unassembled WGS sequence"/>
</dbReference>
<organism evidence="3 4">
    <name type="scientific">Paenibacillus plantiphilus</name>
    <dbReference type="NCBI Taxonomy" id="2905650"/>
    <lineage>
        <taxon>Bacteria</taxon>
        <taxon>Bacillati</taxon>
        <taxon>Bacillota</taxon>
        <taxon>Bacilli</taxon>
        <taxon>Bacillales</taxon>
        <taxon>Paenibacillaceae</taxon>
        <taxon>Paenibacillus</taxon>
    </lineage>
</organism>
<feature type="transmembrane region" description="Helical" evidence="2">
    <location>
        <begin position="54"/>
        <end position="79"/>
    </location>
</feature>
<gene>
    <name evidence="3" type="ORF">PAECIP111893_00376</name>
</gene>
<feature type="transmembrane region" description="Helical" evidence="2">
    <location>
        <begin position="366"/>
        <end position="385"/>
    </location>
</feature>
<feature type="transmembrane region" description="Helical" evidence="2">
    <location>
        <begin position="308"/>
        <end position="335"/>
    </location>
</feature>
<name>A0ABN8G1F8_9BACL</name>
<feature type="transmembrane region" description="Helical" evidence="2">
    <location>
        <begin position="202"/>
        <end position="220"/>
    </location>
</feature>
<dbReference type="EMBL" id="CAKMMF010000002">
    <property type="protein sequence ID" value="CAH1193053.1"/>
    <property type="molecule type" value="Genomic_DNA"/>
</dbReference>
<evidence type="ECO:0000256" key="2">
    <source>
        <dbReference type="SAM" id="Phobius"/>
    </source>
</evidence>
<keyword evidence="2" id="KW-0472">Membrane</keyword>
<feature type="transmembrane region" description="Helical" evidence="2">
    <location>
        <begin position="405"/>
        <end position="423"/>
    </location>
</feature>
<keyword evidence="2" id="KW-0812">Transmembrane</keyword>
<feature type="compositionally biased region" description="Low complexity" evidence="1">
    <location>
        <begin position="149"/>
        <end position="159"/>
    </location>
</feature>
<feature type="transmembrane region" description="Helical" evidence="2">
    <location>
        <begin position="278"/>
        <end position="296"/>
    </location>
</feature>
<proteinExistence type="predicted"/>